<evidence type="ECO:0000259" key="3">
    <source>
        <dbReference type="Pfam" id="PF08797"/>
    </source>
</evidence>
<dbReference type="GO" id="GO:0016818">
    <property type="term" value="F:hydrolase activity, acting on acid anhydrides, in phosphorus-containing anhydrides"/>
    <property type="evidence" value="ECO:0007669"/>
    <property type="project" value="InterPro"/>
</dbReference>
<keyword evidence="5" id="KW-1185">Reference proteome</keyword>
<name>A0A9W5LIK3_9BACI</name>
<sequence>MGIFGFFKRKNIKNQQNEINTISENIKSQVNNAYSDNNQNEIKVSKKELPKKEYPILVQETSFSRKFEEKNAFFEYINFKVAGTSHYQSDIKKAIKLEADSIFFDEKYDGMTNKEILESTFDEPIFIHHNAIFSNCDLRLEEDNEYDPEAIAVYVNNFKVGHVPRKNFKEGKKYIYDLLKSDIRYPATASLYGGKYKINRDDTSIKMGETDYKIECQLVIKTEK</sequence>
<dbReference type="Proteomes" id="UP000011182">
    <property type="component" value="Unassembled WGS sequence"/>
</dbReference>
<dbReference type="AlphaFoldDB" id="A0A9W5LIK3"/>
<proteinExistence type="predicted"/>
<reference evidence="4 5" key="1">
    <citation type="journal article" date="2014" name="Syst. Appl. Microbiol.">
        <title>Genomic insights into the taxonomic status of the three subspecies of Bacillus subtilis.</title>
        <authorList>
            <person name="Yi H."/>
            <person name="Chun J."/>
            <person name="Cha C.J."/>
        </authorList>
    </citation>
    <scope>NUCLEOTIDE SEQUENCE [LARGE SCALE GENOMIC DNA]</scope>
    <source>
        <strain evidence="4 5">KCTC 13429</strain>
    </source>
</reference>
<organism evidence="4 5">
    <name type="scientific">Bacillus inaquosorum KCTC 13429</name>
    <dbReference type="NCBI Taxonomy" id="1236548"/>
    <lineage>
        <taxon>Bacteria</taxon>
        <taxon>Bacillati</taxon>
        <taxon>Bacillota</taxon>
        <taxon>Bacilli</taxon>
        <taxon>Bacillales</taxon>
        <taxon>Bacillaceae</taxon>
        <taxon>Bacillus</taxon>
    </lineage>
</organism>
<evidence type="ECO:0000313" key="5">
    <source>
        <dbReference type="Proteomes" id="UP000011182"/>
    </source>
</evidence>
<protein>
    <recommendedName>
        <fullName evidence="3">HIRAN domain-containing protein</fullName>
    </recommendedName>
</protein>
<dbReference type="InterPro" id="IPR014905">
    <property type="entry name" value="HIRAN"/>
</dbReference>
<dbReference type="RefSeq" id="WP_003238295.1">
    <property type="nucleotide sequence ID" value="NZ_AMXN01000003.1"/>
</dbReference>
<comment type="caution">
    <text evidence="4">The sequence shown here is derived from an EMBL/GenBank/DDBJ whole genome shotgun (WGS) entry which is preliminary data.</text>
</comment>
<accession>A0A9W5LIK3</accession>
<evidence type="ECO:0000313" key="4">
    <source>
        <dbReference type="EMBL" id="ELS61435.1"/>
    </source>
</evidence>
<dbReference type="Pfam" id="PF08797">
    <property type="entry name" value="HIRAN"/>
    <property type="match status" value="1"/>
</dbReference>
<keyword evidence="1" id="KW-0479">Metal-binding</keyword>
<keyword evidence="2" id="KW-0378">Hydrolase</keyword>
<dbReference type="GO" id="GO:0008270">
    <property type="term" value="F:zinc ion binding"/>
    <property type="evidence" value="ECO:0007669"/>
    <property type="project" value="InterPro"/>
</dbReference>
<dbReference type="GO" id="GO:0003676">
    <property type="term" value="F:nucleic acid binding"/>
    <property type="evidence" value="ECO:0007669"/>
    <property type="project" value="InterPro"/>
</dbReference>
<gene>
    <name evidence="4" type="ORF">BSI_18060</name>
</gene>
<evidence type="ECO:0000256" key="2">
    <source>
        <dbReference type="ARBA" id="ARBA00022801"/>
    </source>
</evidence>
<dbReference type="EMBL" id="AMXN01000003">
    <property type="protein sequence ID" value="ELS61435.1"/>
    <property type="molecule type" value="Genomic_DNA"/>
</dbReference>
<dbReference type="Gene3D" id="3.30.70.2330">
    <property type="match status" value="1"/>
</dbReference>
<feature type="domain" description="HIRAN" evidence="3">
    <location>
        <begin position="76"/>
        <end position="169"/>
    </location>
</feature>
<evidence type="ECO:0000256" key="1">
    <source>
        <dbReference type="ARBA" id="ARBA00022723"/>
    </source>
</evidence>